<feature type="compositionally biased region" description="Basic and acidic residues" evidence="1">
    <location>
        <begin position="65"/>
        <end position="88"/>
    </location>
</feature>
<gene>
    <name evidence="2" type="ORF">Pta02_54180</name>
</gene>
<reference evidence="2" key="1">
    <citation type="submission" date="2021-01" db="EMBL/GenBank/DDBJ databases">
        <title>Whole genome shotgun sequence of Planobispora takensis NBRC 109077.</title>
        <authorList>
            <person name="Komaki H."/>
            <person name="Tamura T."/>
        </authorList>
    </citation>
    <scope>NUCLEOTIDE SEQUENCE</scope>
    <source>
        <strain evidence="2">NBRC 109077</strain>
    </source>
</reference>
<accession>A0A8J3T1X7</accession>
<protein>
    <submittedName>
        <fullName evidence="2">Uncharacterized protein</fullName>
    </submittedName>
</protein>
<organism evidence="2 3">
    <name type="scientific">Planobispora takensis</name>
    <dbReference type="NCBI Taxonomy" id="1367882"/>
    <lineage>
        <taxon>Bacteria</taxon>
        <taxon>Bacillati</taxon>
        <taxon>Actinomycetota</taxon>
        <taxon>Actinomycetes</taxon>
        <taxon>Streptosporangiales</taxon>
        <taxon>Streptosporangiaceae</taxon>
        <taxon>Planobispora</taxon>
    </lineage>
</organism>
<proteinExistence type="predicted"/>
<dbReference type="Proteomes" id="UP000634476">
    <property type="component" value="Unassembled WGS sequence"/>
</dbReference>
<comment type="caution">
    <text evidence="2">The sequence shown here is derived from an EMBL/GenBank/DDBJ whole genome shotgun (WGS) entry which is preliminary data.</text>
</comment>
<name>A0A8J3T1X7_9ACTN</name>
<evidence type="ECO:0000313" key="2">
    <source>
        <dbReference type="EMBL" id="GII03410.1"/>
    </source>
</evidence>
<keyword evidence="3" id="KW-1185">Reference proteome</keyword>
<evidence type="ECO:0000313" key="3">
    <source>
        <dbReference type="Proteomes" id="UP000634476"/>
    </source>
</evidence>
<sequence>MNDTERDESWVADSDTSTDRRMEDTVGTAGSMTETSYPDEPQNPADRASGVGSAMPAESSGLGEETGRGAEGRVEGAPEGERAPGTED</sequence>
<feature type="region of interest" description="Disordered" evidence="1">
    <location>
        <begin position="1"/>
        <end position="88"/>
    </location>
</feature>
<evidence type="ECO:0000256" key="1">
    <source>
        <dbReference type="SAM" id="MobiDB-lite"/>
    </source>
</evidence>
<dbReference type="AlphaFoldDB" id="A0A8J3T1X7"/>
<dbReference type="EMBL" id="BOOK01000038">
    <property type="protein sequence ID" value="GII03410.1"/>
    <property type="molecule type" value="Genomic_DNA"/>
</dbReference>
<dbReference type="RefSeq" id="WP_203877688.1">
    <property type="nucleotide sequence ID" value="NZ_BOOK01000038.1"/>
</dbReference>